<accession>A0A916JCL3</accession>
<keyword evidence="2" id="KW-1185">Reference proteome</keyword>
<protein>
    <submittedName>
        <fullName evidence="1">Uncharacterized protein</fullName>
    </submittedName>
</protein>
<dbReference type="AlphaFoldDB" id="A0A916JCL3"/>
<organism evidence="1 2">
    <name type="scientific">Dyadobacter helix</name>
    <dbReference type="NCBI Taxonomy" id="2822344"/>
    <lineage>
        <taxon>Bacteria</taxon>
        <taxon>Pseudomonadati</taxon>
        <taxon>Bacteroidota</taxon>
        <taxon>Cytophagia</taxon>
        <taxon>Cytophagales</taxon>
        <taxon>Spirosomataceae</taxon>
        <taxon>Dyadobacter</taxon>
    </lineage>
</organism>
<dbReference type="EMBL" id="CAJRAF010000002">
    <property type="protein sequence ID" value="CAG5002504.1"/>
    <property type="molecule type" value="Genomic_DNA"/>
</dbReference>
<proteinExistence type="predicted"/>
<gene>
    <name evidence="1" type="ORF">DYBT9275_02907</name>
</gene>
<dbReference type="Proteomes" id="UP000680038">
    <property type="component" value="Unassembled WGS sequence"/>
</dbReference>
<name>A0A916JCL3_9BACT</name>
<comment type="caution">
    <text evidence="1">The sequence shown here is derived from an EMBL/GenBank/DDBJ whole genome shotgun (WGS) entry which is preliminary data.</text>
</comment>
<dbReference type="RefSeq" id="WP_215239466.1">
    <property type="nucleotide sequence ID" value="NZ_CAJRAF010000002.1"/>
</dbReference>
<reference evidence="1" key="1">
    <citation type="submission" date="2021-04" db="EMBL/GenBank/DDBJ databases">
        <authorList>
            <person name="Rodrigo-Torres L."/>
            <person name="Arahal R. D."/>
            <person name="Lucena T."/>
        </authorList>
    </citation>
    <scope>NUCLEOTIDE SEQUENCE</scope>
    <source>
        <strain evidence="1">CECT 9275</strain>
    </source>
</reference>
<evidence type="ECO:0000313" key="1">
    <source>
        <dbReference type="EMBL" id="CAG5002504.1"/>
    </source>
</evidence>
<sequence length="358" mass="41014">MFYHFIGRLVILVFLFLTHSVVSYGLHWQKQKADENCVFLKHTFTDDSLETFSLLECQAADGPSNWFSSDIHQSVCNSGQCRMISIRLVWDGFGNYHHFELMDREPLTKTDHAEFSADDYNRLHFILSDSLSVFKDLEMEDLVVEKKNDVDGVSGATRKSLHDYVVQDAVYTCFTLWKVVYGKGKKNINNLLKQRVSQGYLANLLHKNDPIADFWVFNILAGNTQYVSSFVDQLIDRVASKDERNSSLALRVITVGSLSSEAVQKKLADQIPEVNDLKRLDIIWKLLECPAVSDEVVLQLLRYYLQGILNPAALSYAYQLVSARHISNPDIYQTIKEILTDKNQYVKNITNSLLLKKK</sequence>
<evidence type="ECO:0000313" key="2">
    <source>
        <dbReference type="Proteomes" id="UP000680038"/>
    </source>
</evidence>